<dbReference type="Proteomes" id="UP000054549">
    <property type="component" value="Unassembled WGS sequence"/>
</dbReference>
<sequence>MRGSHKDGGESRCQTMMRMRSPVELANGVLVAFRDSPCATMANSLWGVSITFLELQGSNVDGKLRLRRSRFEHSVERAASFIRTTKAITSEGGSWWQKLPPRSSTSTPDGNIESPSPTATSNKLSPVAKDIQRRGVYKRKTLM</sequence>
<dbReference type="InParanoid" id="A0A0C2XBB2"/>
<protein>
    <submittedName>
        <fullName evidence="2">Uncharacterized protein</fullName>
    </submittedName>
</protein>
<evidence type="ECO:0000256" key="1">
    <source>
        <dbReference type="SAM" id="MobiDB-lite"/>
    </source>
</evidence>
<organism evidence="2 3">
    <name type="scientific">Amanita muscaria (strain Koide BX008)</name>
    <dbReference type="NCBI Taxonomy" id="946122"/>
    <lineage>
        <taxon>Eukaryota</taxon>
        <taxon>Fungi</taxon>
        <taxon>Dikarya</taxon>
        <taxon>Basidiomycota</taxon>
        <taxon>Agaricomycotina</taxon>
        <taxon>Agaricomycetes</taxon>
        <taxon>Agaricomycetidae</taxon>
        <taxon>Agaricales</taxon>
        <taxon>Pluteineae</taxon>
        <taxon>Amanitaceae</taxon>
        <taxon>Amanita</taxon>
    </lineage>
</organism>
<reference evidence="2 3" key="1">
    <citation type="submission" date="2014-04" db="EMBL/GenBank/DDBJ databases">
        <title>Evolutionary Origins and Diversification of the Mycorrhizal Mutualists.</title>
        <authorList>
            <consortium name="DOE Joint Genome Institute"/>
            <consortium name="Mycorrhizal Genomics Consortium"/>
            <person name="Kohler A."/>
            <person name="Kuo A."/>
            <person name="Nagy L.G."/>
            <person name="Floudas D."/>
            <person name="Copeland A."/>
            <person name="Barry K.W."/>
            <person name="Cichocki N."/>
            <person name="Veneault-Fourrey C."/>
            <person name="LaButti K."/>
            <person name="Lindquist E.A."/>
            <person name="Lipzen A."/>
            <person name="Lundell T."/>
            <person name="Morin E."/>
            <person name="Murat C."/>
            <person name="Riley R."/>
            <person name="Ohm R."/>
            <person name="Sun H."/>
            <person name="Tunlid A."/>
            <person name="Henrissat B."/>
            <person name="Grigoriev I.V."/>
            <person name="Hibbett D.S."/>
            <person name="Martin F."/>
        </authorList>
    </citation>
    <scope>NUCLEOTIDE SEQUENCE [LARGE SCALE GENOMIC DNA]</scope>
    <source>
        <strain evidence="2 3">Koide BX008</strain>
    </source>
</reference>
<keyword evidence="3" id="KW-1185">Reference proteome</keyword>
<evidence type="ECO:0000313" key="3">
    <source>
        <dbReference type="Proteomes" id="UP000054549"/>
    </source>
</evidence>
<feature type="compositionally biased region" description="Polar residues" evidence="1">
    <location>
        <begin position="102"/>
        <end position="124"/>
    </location>
</feature>
<gene>
    <name evidence="2" type="ORF">M378DRAFT_432037</name>
</gene>
<evidence type="ECO:0000313" key="2">
    <source>
        <dbReference type="EMBL" id="KIL66113.1"/>
    </source>
</evidence>
<dbReference type="EMBL" id="KN818238">
    <property type="protein sequence ID" value="KIL66113.1"/>
    <property type="molecule type" value="Genomic_DNA"/>
</dbReference>
<accession>A0A0C2XBB2</accession>
<proteinExistence type="predicted"/>
<feature type="region of interest" description="Disordered" evidence="1">
    <location>
        <begin position="92"/>
        <end position="130"/>
    </location>
</feature>
<name>A0A0C2XBB2_AMAMK</name>
<dbReference type="AlphaFoldDB" id="A0A0C2XBB2"/>
<dbReference type="HOGENOM" id="CLU_1805685_0_0_1"/>